<feature type="region of interest" description="Disordered" evidence="1">
    <location>
        <begin position="160"/>
        <end position="228"/>
    </location>
</feature>
<accession>A0A9W6Z1A5</accession>
<organism evidence="3 4">
    <name type="scientific">Ambrosiozyma monospora</name>
    <name type="common">Yeast</name>
    <name type="synonym">Endomycopsis monosporus</name>
    <dbReference type="NCBI Taxonomy" id="43982"/>
    <lineage>
        <taxon>Eukaryota</taxon>
        <taxon>Fungi</taxon>
        <taxon>Dikarya</taxon>
        <taxon>Ascomycota</taxon>
        <taxon>Saccharomycotina</taxon>
        <taxon>Pichiomycetes</taxon>
        <taxon>Pichiales</taxon>
        <taxon>Pichiaceae</taxon>
        <taxon>Ambrosiozyma</taxon>
    </lineage>
</organism>
<proteinExistence type="predicted"/>
<dbReference type="Proteomes" id="UP001165063">
    <property type="component" value="Unassembled WGS sequence"/>
</dbReference>
<reference evidence="3" key="1">
    <citation type="submission" date="2023-04" db="EMBL/GenBank/DDBJ databases">
        <title>Ambrosiozyma monospora NBRC 1965.</title>
        <authorList>
            <person name="Ichikawa N."/>
            <person name="Sato H."/>
            <person name="Tonouchi N."/>
        </authorList>
    </citation>
    <scope>NUCLEOTIDE SEQUENCE</scope>
    <source>
        <strain evidence="3">NBRC 1965</strain>
    </source>
</reference>
<sequence>MHQQFNFKATSAFIIFSLFQTTTKAVPAEALTTTTSVDASSSEASSSFDPYGTSSYSSIDPLSGLFSDFDPFTSTADSSVLEGFRHFTEEYASRVSPIDNDFMSAYMTATGIDQIIVLSSYSSALSTAVMDDSSFYDELVYYYSTAGILTSETDSDLVVSQTDDASGSADSADSNASSGFSGSEDVASVSNTASDSQSSNVKASGKESGSASASASDSSKSSSSSGLADSVAPVVSTFGLLSVGFIALLL</sequence>
<feature type="compositionally biased region" description="Polar residues" evidence="1">
    <location>
        <begin position="188"/>
        <end position="201"/>
    </location>
</feature>
<evidence type="ECO:0000256" key="2">
    <source>
        <dbReference type="SAM" id="SignalP"/>
    </source>
</evidence>
<dbReference type="AlphaFoldDB" id="A0A9W6Z1A5"/>
<dbReference type="EMBL" id="BSXU01006665">
    <property type="protein sequence ID" value="GMG56036.1"/>
    <property type="molecule type" value="Genomic_DNA"/>
</dbReference>
<evidence type="ECO:0000313" key="3">
    <source>
        <dbReference type="EMBL" id="GMG56036.1"/>
    </source>
</evidence>
<feature type="compositionally biased region" description="Low complexity" evidence="1">
    <location>
        <begin position="163"/>
        <end position="183"/>
    </location>
</feature>
<name>A0A9W6Z1A5_AMBMO</name>
<keyword evidence="4" id="KW-1185">Reference proteome</keyword>
<evidence type="ECO:0000313" key="4">
    <source>
        <dbReference type="Proteomes" id="UP001165063"/>
    </source>
</evidence>
<comment type="caution">
    <text evidence="3">The sequence shown here is derived from an EMBL/GenBank/DDBJ whole genome shotgun (WGS) entry which is preliminary data.</text>
</comment>
<feature type="signal peptide" evidence="2">
    <location>
        <begin position="1"/>
        <end position="25"/>
    </location>
</feature>
<gene>
    <name evidence="3" type="ORF">Amon01_000810500</name>
</gene>
<evidence type="ECO:0000256" key="1">
    <source>
        <dbReference type="SAM" id="MobiDB-lite"/>
    </source>
</evidence>
<feature type="chain" id="PRO_5040850488" evidence="2">
    <location>
        <begin position="26"/>
        <end position="250"/>
    </location>
</feature>
<feature type="compositionally biased region" description="Low complexity" evidence="1">
    <location>
        <begin position="202"/>
        <end position="228"/>
    </location>
</feature>
<keyword evidence="2" id="KW-0732">Signal</keyword>
<protein>
    <submittedName>
        <fullName evidence="3">Unnamed protein product</fullName>
    </submittedName>
</protein>